<dbReference type="NCBIfam" id="TIGR01225">
    <property type="entry name" value="hutH"/>
    <property type="match status" value="1"/>
</dbReference>
<comment type="subcellular location">
    <subcellularLocation>
        <location evidence="6 9">Cytoplasm</location>
    </subcellularLocation>
</comment>
<evidence type="ECO:0000313" key="12">
    <source>
        <dbReference type="Proteomes" id="UP000008915"/>
    </source>
</evidence>
<feature type="compositionally biased region" description="Low complexity" evidence="10">
    <location>
        <begin position="34"/>
        <end position="51"/>
    </location>
</feature>
<reference evidence="12" key="2">
    <citation type="journal article" date="2010" name="Stand. Genomic Sci.">
        <title>Complete genome sequence of Thermaerobacter marianensis type strain (7p75aT).</title>
        <authorList>
            <person name="Han C."/>
            <person name="Gu W."/>
            <person name="Zhang X."/>
            <person name="Lapidus A."/>
            <person name="Nolan M."/>
            <person name="Copeland A."/>
            <person name="Lucas S."/>
            <person name="Glavina Del Rio T."/>
            <person name="Tice H."/>
            <person name="Cheng J."/>
            <person name="Tapia R."/>
            <person name="Goodwin L."/>
            <person name="Pitluck S."/>
            <person name="Pagani I."/>
            <person name="Ivanova N."/>
            <person name="Mavromatis K."/>
            <person name="Mikhailova N."/>
            <person name="Pati A."/>
            <person name="Chen A."/>
            <person name="Palaniappan K."/>
            <person name="Land M."/>
            <person name="Hauser L."/>
            <person name="Chang Y."/>
            <person name="Jeffries C."/>
            <person name="Schneider S."/>
            <person name="Rohde M."/>
            <person name="Goker M."/>
            <person name="Pukall R."/>
            <person name="Woyke T."/>
            <person name="Bristow J."/>
            <person name="Eisen J."/>
            <person name="Markowitz V."/>
            <person name="Hugenholtz P."/>
            <person name="Kyrpides N."/>
            <person name="Klenk H."/>
            <person name="Detter J."/>
        </authorList>
    </citation>
    <scope>NUCLEOTIDE SEQUENCE [LARGE SCALE GENOMIC DNA]</scope>
    <source>
        <strain evidence="12">ATCC 700841 / DSM 12885 / JCM 10246 / 7p75a</strain>
    </source>
</reference>
<dbReference type="InterPro" id="IPR001106">
    <property type="entry name" value="Aromatic_Lyase"/>
</dbReference>
<dbReference type="HAMAP" id="MF_00229">
    <property type="entry name" value="His_ammonia_lyase"/>
    <property type="match status" value="1"/>
</dbReference>
<feature type="compositionally biased region" description="Gly residues" evidence="10">
    <location>
        <begin position="658"/>
        <end position="667"/>
    </location>
</feature>
<keyword evidence="3 6" id="KW-0369">Histidine metabolism</keyword>
<evidence type="ECO:0000256" key="6">
    <source>
        <dbReference type="HAMAP-Rule" id="MF_00229"/>
    </source>
</evidence>
<feature type="compositionally biased region" description="Low complexity" evidence="10">
    <location>
        <begin position="614"/>
        <end position="626"/>
    </location>
</feature>
<comment type="catalytic activity">
    <reaction evidence="5 6 8">
        <text>L-histidine = trans-urocanate + NH4(+)</text>
        <dbReference type="Rhea" id="RHEA:21232"/>
        <dbReference type="ChEBI" id="CHEBI:17771"/>
        <dbReference type="ChEBI" id="CHEBI:28938"/>
        <dbReference type="ChEBI" id="CHEBI:57595"/>
        <dbReference type="EC" id="4.3.1.3"/>
    </reaction>
</comment>
<feature type="region of interest" description="Disordered" evidence="10">
    <location>
        <begin position="369"/>
        <end position="389"/>
    </location>
</feature>
<feature type="compositionally biased region" description="Gly residues" evidence="10">
    <location>
        <begin position="627"/>
        <end position="637"/>
    </location>
</feature>
<organism evidence="11 12">
    <name type="scientific">Thermaerobacter marianensis (strain ATCC 700841 / DSM 12885 / JCM 10246 / 7p75a)</name>
    <dbReference type="NCBI Taxonomy" id="644966"/>
    <lineage>
        <taxon>Bacteria</taxon>
        <taxon>Bacillati</taxon>
        <taxon>Bacillota</taxon>
        <taxon>Clostridia</taxon>
        <taxon>Eubacteriales</taxon>
        <taxon>Clostridiales Family XVII. Incertae Sedis</taxon>
        <taxon>Thermaerobacter</taxon>
    </lineage>
</organism>
<evidence type="ECO:0000256" key="1">
    <source>
        <dbReference type="ARBA" id="ARBA00005113"/>
    </source>
</evidence>
<evidence type="ECO:0000256" key="2">
    <source>
        <dbReference type="ARBA" id="ARBA00012994"/>
    </source>
</evidence>
<evidence type="ECO:0000256" key="10">
    <source>
        <dbReference type="SAM" id="MobiDB-lite"/>
    </source>
</evidence>
<dbReference type="EC" id="4.3.1.3" evidence="2 6"/>
<feature type="compositionally biased region" description="Basic and acidic residues" evidence="10">
    <location>
        <begin position="639"/>
        <end position="657"/>
    </location>
</feature>
<dbReference type="Proteomes" id="UP000008915">
    <property type="component" value="Chromosome"/>
</dbReference>
<feature type="cross-link" description="5-imidazolinone (Ala-Gly)" evidence="6">
    <location>
        <begin position="194"/>
        <end position="196"/>
    </location>
</feature>
<dbReference type="GO" id="GO:0019556">
    <property type="term" value="P:L-histidine catabolic process to glutamate and formamide"/>
    <property type="evidence" value="ECO:0007669"/>
    <property type="project" value="UniProtKB-UniPathway"/>
</dbReference>
<dbReference type="PROSITE" id="PS00488">
    <property type="entry name" value="PAL_HISTIDASE"/>
    <property type="match status" value="1"/>
</dbReference>
<evidence type="ECO:0000313" key="11">
    <source>
        <dbReference type="EMBL" id="ADU50262.1"/>
    </source>
</evidence>
<reference evidence="11 12" key="1">
    <citation type="journal article" date="2010" name="Stand. Genomic Sci.">
        <title>Complete genome sequence of Thermaerobacter marianensis type strain (7p75a).</title>
        <authorList>
            <person name="Han C."/>
            <person name="Gu W."/>
            <person name="Zhang X."/>
            <person name="Lapidus A."/>
            <person name="Nolan M."/>
            <person name="Copeland A."/>
            <person name="Lucas S."/>
            <person name="Del Rio T.G."/>
            <person name="Tice H."/>
            <person name="Cheng J.F."/>
            <person name="Tapia R."/>
            <person name="Goodwin L."/>
            <person name="Pitluck S."/>
            <person name="Pagani I."/>
            <person name="Ivanova N."/>
            <person name="Mavromatis K."/>
            <person name="Mikhailova N."/>
            <person name="Pati A."/>
            <person name="Chen A."/>
            <person name="Palaniappan K."/>
            <person name="Land M."/>
            <person name="Hauser L."/>
            <person name="Chang Y.J."/>
            <person name="Jeffries C.D."/>
            <person name="Schneider S."/>
            <person name="Rohde M."/>
            <person name="Goker M."/>
            <person name="Pukall R."/>
            <person name="Woyke T."/>
            <person name="Bristow J."/>
            <person name="Eisen J.A."/>
            <person name="Markowitz V."/>
            <person name="Hugenholtz P."/>
            <person name="Kyrpides N.C."/>
            <person name="Klenk H.P."/>
            <person name="Detter J.C."/>
        </authorList>
    </citation>
    <scope>NUCLEOTIDE SEQUENCE [LARGE SCALE GENOMIC DNA]</scope>
    <source>
        <strain evidence="12">ATCC 700841 / DSM 12885 / JCM 10246 / 7p75a</strain>
    </source>
</reference>
<comment type="pathway">
    <text evidence="1 6 8">Amino-acid degradation; L-histidine degradation into L-glutamate; N-formimidoyl-L-glutamate from L-histidine: step 1/3.</text>
</comment>
<dbReference type="InterPro" id="IPR022313">
    <property type="entry name" value="Phe/His_NH3-lyase_AS"/>
</dbReference>
<dbReference type="Pfam" id="PF00221">
    <property type="entry name" value="Lyase_aromatic"/>
    <property type="match status" value="1"/>
</dbReference>
<dbReference type="InterPro" id="IPR008948">
    <property type="entry name" value="L-Aspartase-like"/>
</dbReference>
<dbReference type="GO" id="GO:0019557">
    <property type="term" value="P:L-histidine catabolic process to glutamate and formate"/>
    <property type="evidence" value="ECO:0007669"/>
    <property type="project" value="UniProtKB-UniPathway"/>
</dbReference>
<evidence type="ECO:0000256" key="3">
    <source>
        <dbReference type="ARBA" id="ARBA00022808"/>
    </source>
</evidence>
<dbReference type="HOGENOM" id="CLU_014801_4_0_9"/>
<feature type="compositionally biased region" description="Gly residues" evidence="10">
    <location>
        <begin position="18"/>
        <end position="33"/>
    </location>
</feature>
<evidence type="ECO:0000256" key="8">
    <source>
        <dbReference type="RuleBase" id="RU004479"/>
    </source>
</evidence>
<keyword evidence="12" id="KW-1185">Reference proteome</keyword>
<evidence type="ECO:0000256" key="5">
    <source>
        <dbReference type="ARBA" id="ARBA00049269"/>
    </source>
</evidence>
<dbReference type="EMBL" id="CP002344">
    <property type="protein sequence ID" value="ADU50262.1"/>
    <property type="molecule type" value="Genomic_DNA"/>
</dbReference>
<keyword evidence="4 6" id="KW-0456">Lyase</keyword>
<feature type="compositionally biased region" description="Low complexity" evidence="10">
    <location>
        <begin position="1"/>
        <end position="17"/>
    </location>
</feature>
<keyword evidence="6" id="KW-0963">Cytoplasm</keyword>
<dbReference type="Gene3D" id="1.10.275.10">
    <property type="entry name" value="Fumarase/aspartase (N-terminal domain)"/>
    <property type="match status" value="1"/>
</dbReference>
<comment type="PTM">
    <text evidence="6">Contains an active site 4-methylidene-imidazol-5-one (MIO), which is formed autocatalytically by cyclization and dehydration of residues Ala-Ser-Gly.</text>
</comment>
<dbReference type="FunFam" id="1.10.275.10:FF:000005">
    <property type="entry name" value="Histidine ammonia-lyase"/>
    <property type="match status" value="1"/>
</dbReference>
<evidence type="ECO:0000256" key="7">
    <source>
        <dbReference type="RuleBase" id="RU003954"/>
    </source>
</evidence>
<evidence type="ECO:0000256" key="9">
    <source>
        <dbReference type="RuleBase" id="RU004480"/>
    </source>
</evidence>
<evidence type="ECO:0000256" key="4">
    <source>
        <dbReference type="ARBA" id="ARBA00023239"/>
    </source>
</evidence>
<feature type="region of interest" description="Disordered" evidence="10">
    <location>
        <begin position="1"/>
        <end position="52"/>
    </location>
</feature>
<accession>E6SLJ5</accession>
<dbReference type="Gene3D" id="1.20.200.10">
    <property type="entry name" value="Fumarase/aspartase (Central domain)"/>
    <property type="match status" value="1"/>
</dbReference>
<sequence length="686" mass="68982">MTGHPVPGAGRPVAGGTALPGGGNAPSALGGGSVPPAAGGDPAPPAAGTGSWPPLVIDGRSLTLAAVAQVARYGRPVRLDPAARRRMEASRRRVEAAVARGEILYGITTGFGKLADVAIPPAEARRLQENLLRSHAAGVGEPLPVPVVRAMMLLRANALARGFSGIRPEVVERLLDLLNHGIHPVVPSRGSLGASGDLAPLAHLALVLIGRGRAEVDGRVLPGDQALARRGLEPLTLEAKEGLALINGTQAMTALGCLAVEEGLYLAAMADVAGALTLQALRGIPAAFDPRIHALRPHPGQQAAAAHLRALLEGSRLVAEPGPGRVQDAYSLRCMPQVHGAVRDALAHAARVLEIEANSVTDNPLVFPEAGVPLDPGDPGPAVPGAEAVAGPAAVPGSEAAAGPAAVRGFSGFSAAAGPGAPPGGAAGAGAADVLSGGNFHGEPVALVLDYATMALAELANIAERRIERLVNPQLSGLPAFLTRQGGLHSGLMLAQYTAAALVAENKTLAAPASVDSIPSSANQEDHVSMGMTAALKLWRVVEHTRYVLAIELLCAAQALDLVGPEGLSPATAVAYRAVRAAVPPLAGDRELAPDIGALAEGLARRELPLPLPGAAGLPPGVPAAGAPGGHGPGAGPGDPDRHAHRSHDAHQDHDTGGGRNGFGGSAGFETNAGIDATDGEEVDPR</sequence>
<dbReference type="GO" id="GO:0004397">
    <property type="term" value="F:histidine ammonia-lyase activity"/>
    <property type="evidence" value="ECO:0007669"/>
    <property type="project" value="UniProtKB-UniRule"/>
</dbReference>
<dbReference type="InterPro" id="IPR024083">
    <property type="entry name" value="Fumarase/histidase_N"/>
</dbReference>
<feature type="modified residue" description="2,3-didehydroalanine (Ser)" evidence="6">
    <location>
        <position position="195"/>
    </location>
</feature>
<proteinExistence type="inferred from homology"/>
<dbReference type="InterPro" id="IPR005921">
    <property type="entry name" value="HutH"/>
</dbReference>
<protein>
    <recommendedName>
        <fullName evidence="2 6">Histidine ammonia-lyase</fullName>
        <shortName evidence="6">Histidase</shortName>
        <ecNumber evidence="2 6">4.3.1.3</ecNumber>
    </recommendedName>
</protein>
<dbReference type="eggNOG" id="COG2986">
    <property type="taxonomic scope" value="Bacteria"/>
</dbReference>
<dbReference type="RefSeq" id="WP_013494567.1">
    <property type="nucleotide sequence ID" value="NC_014831.1"/>
</dbReference>
<dbReference type="SUPFAM" id="SSF48557">
    <property type="entry name" value="L-aspartase-like"/>
    <property type="match status" value="1"/>
</dbReference>
<dbReference type="STRING" id="644966.Tmar_0137"/>
<gene>
    <name evidence="6" type="primary">hutH</name>
    <name evidence="11" type="ordered locus">Tmar_0137</name>
</gene>
<dbReference type="GO" id="GO:0005737">
    <property type="term" value="C:cytoplasm"/>
    <property type="evidence" value="ECO:0007669"/>
    <property type="project" value="UniProtKB-SubCell"/>
</dbReference>
<dbReference type="KEGG" id="tmr:Tmar_0137"/>
<feature type="region of interest" description="Disordered" evidence="10">
    <location>
        <begin position="614"/>
        <end position="686"/>
    </location>
</feature>
<dbReference type="PANTHER" id="PTHR10362">
    <property type="entry name" value="HISTIDINE AMMONIA-LYASE"/>
    <property type="match status" value="1"/>
</dbReference>
<comment type="similarity">
    <text evidence="6 7">Belongs to the PAL/histidase family.</text>
</comment>
<name>E6SLJ5_THEM7</name>
<dbReference type="AlphaFoldDB" id="E6SLJ5"/>
<dbReference type="UniPathway" id="UPA00379">
    <property type="reaction ID" value="UER00549"/>
</dbReference>
<dbReference type="CDD" id="cd00332">
    <property type="entry name" value="PAL-HAL"/>
    <property type="match status" value="1"/>
</dbReference>